<dbReference type="PRINTS" id="PR00237">
    <property type="entry name" value="GPCRRHODOPSN"/>
</dbReference>
<evidence type="ECO:0000256" key="11">
    <source>
        <dbReference type="ARBA" id="ARBA00023180"/>
    </source>
</evidence>
<keyword evidence="12 13" id="KW-0807">Transducer</keyword>
<name>A0A8T2IP20_9PIPI</name>
<dbReference type="PROSITE" id="PS50262">
    <property type="entry name" value="G_PROTEIN_RECEP_F1_2"/>
    <property type="match status" value="1"/>
</dbReference>
<proteinExistence type="inferred from homology"/>
<organism evidence="16 17">
    <name type="scientific">Hymenochirus boettgeri</name>
    <name type="common">Congo dwarf clawed frog</name>
    <dbReference type="NCBI Taxonomy" id="247094"/>
    <lineage>
        <taxon>Eukaryota</taxon>
        <taxon>Metazoa</taxon>
        <taxon>Chordata</taxon>
        <taxon>Craniata</taxon>
        <taxon>Vertebrata</taxon>
        <taxon>Euteleostomi</taxon>
        <taxon>Amphibia</taxon>
        <taxon>Batrachia</taxon>
        <taxon>Anura</taxon>
        <taxon>Pipoidea</taxon>
        <taxon>Pipidae</taxon>
        <taxon>Pipinae</taxon>
        <taxon>Hymenochirus</taxon>
    </lineage>
</organism>
<dbReference type="GO" id="GO:0004984">
    <property type="term" value="F:olfactory receptor activity"/>
    <property type="evidence" value="ECO:0007669"/>
    <property type="project" value="InterPro"/>
</dbReference>
<keyword evidence="9" id="KW-1015">Disulfide bond</keyword>
<gene>
    <name evidence="16" type="ORF">GDO86_017732</name>
</gene>
<dbReference type="FunFam" id="1.20.1070.10:FF:000010">
    <property type="entry name" value="Olfactory receptor"/>
    <property type="match status" value="1"/>
</dbReference>
<reference evidence="16" key="1">
    <citation type="thesis" date="2020" institute="ProQuest LLC" country="789 East Eisenhower Parkway, Ann Arbor, MI, USA">
        <title>Comparative Genomics and Chromosome Evolution.</title>
        <authorList>
            <person name="Mudd A.B."/>
        </authorList>
    </citation>
    <scope>NUCLEOTIDE SEQUENCE</scope>
    <source>
        <strain evidence="16">Female2</strain>
        <tissue evidence="16">Blood</tissue>
    </source>
</reference>
<keyword evidence="11" id="KW-0325">Glycoprotein</keyword>
<dbReference type="GO" id="GO:0005886">
    <property type="term" value="C:plasma membrane"/>
    <property type="evidence" value="ECO:0007669"/>
    <property type="project" value="UniProtKB-SubCell"/>
</dbReference>
<dbReference type="OrthoDB" id="9444602at2759"/>
<keyword evidence="7 13" id="KW-0297">G-protein coupled receptor</keyword>
<feature type="transmembrane region" description="Helical" evidence="14">
    <location>
        <begin position="67"/>
        <end position="86"/>
    </location>
</feature>
<sequence length="328" mass="37385">MNGQSSLQENVLNQTIFGDVLLLGFHSLSRYRFVLFVSFLVIYTFILSGNLLIIFVTLSNKLLHSPMFFFLCNLSLSEIFFTTNIIPKMLQIFLKNGVTVSLYGCFTQLSFFGIFLITESFLLTVMSYDRFLAICKPLYYSSTMHFSFCCYLSLACWILPFLIMSTSLGFLLKLDFCRRINVIDHFFCDFVPILGLSCSDTSTVRLVVYLLSPASTIFPFLFIIVTYVCIIRAILTIQSVTGKKKAFSTCSSHLSVVCTYYITLFMVYLVPSSGHSLQLNKVLSLLYTVMTPLLNPFIYSLNNREIKSAMALSFKNQKSLKVLVLYNK</sequence>
<keyword evidence="6 14" id="KW-1133">Transmembrane helix</keyword>
<feature type="transmembrane region" description="Helical" evidence="14">
    <location>
        <begin position="247"/>
        <end position="270"/>
    </location>
</feature>
<evidence type="ECO:0000256" key="3">
    <source>
        <dbReference type="ARBA" id="ARBA00022606"/>
    </source>
</evidence>
<keyword evidence="2 14" id="KW-1003">Cell membrane</keyword>
<dbReference type="Proteomes" id="UP000812440">
    <property type="component" value="Chromosome 9"/>
</dbReference>
<keyword evidence="5 14" id="KW-0552">Olfaction</keyword>
<dbReference type="Gene3D" id="1.20.1070.10">
    <property type="entry name" value="Rhodopsin 7-helix transmembrane proteins"/>
    <property type="match status" value="1"/>
</dbReference>
<evidence type="ECO:0000256" key="10">
    <source>
        <dbReference type="ARBA" id="ARBA00023170"/>
    </source>
</evidence>
<accession>A0A8T2IP20</accession>
<evidence type="ECO:0000256" key="14">
    <source>
        <dbReference type="RuleBase" id="RU363047"/>
    </source>
</evidence>
<evidence type="ECO:0000256" key="7">
    <source>
        <dbReference type="ARBA" id="ARBA00023040"/>
    </source>
</evidence>
<evidence type="ECO:0000256" key="1">
    <source>
        <dbReference type="ARBA" id="ARBA00004651"/>
    </source>
</evidence>
<feature type="transmembrane region" description="Helical" evidence="14">
    <location>
        <begin position="145"/>
        <end position="174"/>
    </location>
</feature>
<dbReference type="InterPro" id="IPR017452">
    <property type="entry name" value="GPCR_Rhodpsn_7TM"/>
</dbReference>
<feature type="transmembrane region" description="Helical" evidence="14">
    <location>
        <begin position="282"/>
        <end position="301"/>
    </location>
</feature>
<dbReference type="PANTHER" id="PTHR24242">
    <property type="entry name" value="G-PROTEIN COUPLED RECEPTOR"/>
    <property type="match status" value="1"/>
</dbReference>
<dbReference type="PRINTS" id="PR00245">
    <property type="entry name" value="OLFACTORYR"/>
</dbReference>
<evidence type="ECO:0000256" key="5">
    <source>
        <dbReference type="ARBA" id="ARBA00022725"/>
    </source>
</evidence>
<evidence type="ECO:0000256" key="13">
    <source>
        <dbReference type="RuleBase" id="RU000688"/>
    </source>
</evidence>
<dbReference type="GO" id="GO:0004930">
    <property type="term" value="F:G protein-coupled receptor activity"/>
    <property type="evidence" value="ECO:0007669"/>
    <property type="project" value="UniProtKB-KW"/>
</dbReference>
<dbReference type="SUPFAM" id="SSF81321">
    <property type="entry name" value="Family A G protein-coupled receptor-like"/>
    <property type="match status" value="1"/>
</dbReference>
<keyword evidence="4 13" id="KW-0812">Transmembrane</keyword>
<dbReference type="InterPro" id="IPR050939">
    <property type="entry name" value="Olfactory_GPCR1"/>
</dbReference>
<dbReference type="PROSITE" id="PS00237">
    <property type="entry name" value="G_PROTEIN_RECEP_F1_1"/>
    <property type="match status" value="1"/>
</dbReference>
<evidence type="ECO:0000256" key="9">
    <source>
        <dbReference type="ARBA" id="ARBA00023157"/>
    </source>
</evidence>
<evidence type="ECO:0000313" key="17">
    <source>
        <dbReference type="Proteomes" id="UP000812440"/>
    </source>
</evidence>
<evidence type="ECO:0000256" key="8">
    <source>
        <dbReference type="ARBA" id="ARBA00023136"/>
    </source>
</evidence>
<evidence type="ECO:0000256" key="2">
    <source>
        <dbReference type="ARBA" id="ARBA00022475"/>
    </source>
</evidence>
<dbReference type="Pfam" id="PF13853">
    <property type="entry name" value="7tm_4"/>
    <property type="match status" value="1"/>
</dbReference>
<protein>
    <recommendedName>
        <fullName evidence="14">Olfactory receptor</fullName>
    </recommendedName>
</protein>
<evidence type="ECO:0000313" key="16">
    <source>
        <dbReference type="EMBL" id="KAG8433543.1"/>
    </source>
</evidence>
<dbReference type="PANTHER" id="PTHR24242:SF393">
    <property type="entry name" value="OLFACTORY RECEPTOR"/>
    <property type="match status" value="1"/>
</dbReference>
<dbReference type="EMBL" id="JAACNH010000009">
    <property type="protein sequence ID" value="KAG8433543.1"/>
    <property type="molecule type" value="Genomic_DNA"/>
</dbReference>
<comment type="similarity">
    <text evidence="13">Belongs to the G-protein coupled receptor 1 family.</text>
</comment>
<keyword evidence="8 14" id="KW-0472">Membrane</keyword>
<dbReference type="InterPro" id="IPR000276">
    <property type="entry name" value="GPCR_Rhodpsn"/>
</dbReference>
<feature type="transmembrane region" description="Helical" evidence="14">
    <location>
        <begin position="217"/>
        <end position="235"/>
    </location>
</feature>
<evidence type="ECO:0000256" key="12">
    <source>
        <dbReference type="ARBA" id="ARBA00023224"/>
    </source>
</evidence>
<feature type="domain" description="G-protein coupled receptors family 1 profile" evidence="15">
    <location>
        <begin position="49"/>
        <end position="299"/>
    </location>
</feature>
<keyword evidence="10 13" id="KW-0675">Receptor</keyword>
<evidence type="ECO:0000256" key="6">
    <source>
        <dbReference type="ARBA" id="ARBA00022989"/>
    </source>
</evidence>
<evidence type="ECO:0000259" key="15">
    <source>
        <dbReference type="PROSITE" id="PS50262"/>
    </source>
</evidence>
<comment type="subcellular location">
    <subcellularLocation>
        <location evidence="1 14">Cell membrane</location>
        <topology evidence="1 14">Multi-pass membrane protein</topology>
    </subcellularLocation>
</comment>
<comment type="caution">
    <text evidence="16">The sequence shown here is derived from an EMBL/GenBank/DDBJ whole genome shotgun (WGS) entry which is preliminary data.</text>
</comment>
<dbReference type="AlphaFoldDB" id="A0A8T2IP20"/>
<feature type="transmembrane region" description="Helical" evidence="14">
    <location>
        <begin position="98"/>
        <end position="125"/>
    </location>
</feature>
<evidence type="ECO:0000256" key="4">
    <source>
        <dbReference type="ARBA" id="ARBA00022692"/>
    </source>
</evidence>
<feature type="transmembrane region" description="Helical" evidence="14">
    <location>
        <begin position="33"/>
        <end position="55"/>
    </location>
</feature>
<keyword evidence="17" id="KW-1185">Reference proteome</keyword>
<dbReference type="InterPro" id="IPR000725">
    <property type="entry name" value="Olfact_rcpt"/>
</dbReference>
<keyword evidence="3 14" id="KW-0716">Sensory transduction</keyword>